<dbReference type="EMBL" id="AAUV01000032">
    <property type="protein sequence ID" value="EAV39964.1"/>
    <property type="molecule type" value="Genomic_DNA"/>
</dbReference>
<dbReference type="Proteomes" id="UP000003346">
    <property type="component" value="Unassembled WGS sequence"/>
</dbReference>
<evidence type="ECO:0000256" key="6">
    <source>
        <dbReference type="ARBA" id="ARBA00022833"/>
    </source>
</evidence>
<feature type="domain" description="Cation efflux protein transmembrane" evidence="12">
    <location>
        <begin position="27"/>
        <end position="210"/>
    </location>
</feature>
<keyword evidence="9 11" id="KW-0472">Membrane</keyword>
<evidence type="ECO:0000256" key="1">
    <source>
        <dbReference type="ARBA" id="ARBA00004146"/>
    </source>
</evidence>
<gene>
    <name evidence="13" type="ORF">OENOO_36017</name>
</gene>
<keyword evidence="5" id="KW-0967">Endosome</keyword>
<dbReference type="InterPro" id="IPR026765">
    <property type="entry name" value="Tmem163"/>
</dbReference>
<protein>
    <submittedName>
        <fullName evidence="13">Integral membrane protein</fullName>
    </submittedName>
</protein>
<comment type="similarity">
    <text evidence="3">Belongs to the TMEM163 family.</text>
</comment>
<evidence type="ECO:0000256" key="11">
    <source>
        <dbReference type="SAM" id="Phobius"/>
    </source>
</evidence>
<feature type="transmembrane region" description="Helical" evidence="11">
    <location>
        <begin position="160"/>
        <end position="177"/>
    </location>
</feature>
<evidence type="ECO:0000256" key="4">
    <source>
        <dbReference type="ARBA" id="ARBA00022692"/>
    </source>
</evidence>
<reference evidence="13 14" key="1">
    <citation type="submission" date="2006-11" db="EMBL/GenBank/DDBJ databases">
        <authorList>
            <consortium name="Laboratoire de Microbiologie (Universite Bourgogne)"/>
            <consortium name="GENOME Express"/>
            <consortium name="UMR Oenologie Ampelologie (Universite Bordeaux 2)"/>
            <person name="Guzzo J."/>
        </authorList>
    </citation>
    <scope>NUCLEOTIDE SEQUENCE [LARGE SCALE GENOMIC DNA]</scope>
    <source>
        <strain evidence="13 14">ATCC BAA-1163</strain>
    </source>
</reference>
<dbReference type="Gene3D" id="1.20.1510.10">
    <property type="entry name" value="Cation efflux protein transmembrane domain"/>
    <property type="match status" value="1"/>
</dbReference>
<dbReference type="AlphaFoldDB" id="A0NHS6"/>
<keyword evidence="10" id="KW-0968">Cytoplasmic vesicle</keyword>
<dbReference type="InterPro" id="IPR027469">
    <property type="entry name" value="Cation_efflux_TMD_sf"/>
</dbReference>
<evidence type="ECO:0000256" key="2">
    <source>
        <dbReference type="ARBA" id="ARBA00004644"/>
    </source>
</evidence>
<comment type="caution">
    <text evidence="13">The sequence shown here is derived from an EMBL/GenBank/DDBJ whole genome shotgun (WGS) entry which is preliminary data.</text>
</comment>
<dbReference type="GO" id="GO:0031410">
    <property type="term" value="C:cytoplasmic vesicle"/>
    <property type="evidence" value="ECO:0007669"/>
    <property type="project" value="UniProtKB-KW"/>
</dbReference>
<evidence type="ECO:0000256" key="5">
    <source>
        <dbReference type="ARBA" id="ARBA00022753"/>
    </source>
</evidence>
<proteinExistence type="inferred from homology"/>
<evidence type="ECO:0000256" key="10">
    <source>
        <dbReference type="ARBA" id="ARBA00023329"/>
    </source>
</evidence>
<feature type="transmembrane region" description="Helical" evidence="11">
    <location>
        <begin position="21"/>
        <end position="41"/>
    </location>
</feature>
<evidence type="ECO:0000256" key="9">
    <source>
        <dbReference type="ARBA" id="ARBA00023136"/>
    </source>
</evidence>
<dbReference type="HOGENOM" id="CLU_073293_2_0_9"/>
<dbReference type="SUPFAM" id="SSF161111">
    <property type="entry name" value="Cation efflux protein transmembrane domain-like"/>
    <property type="match status" value="1"/>
</dbReference>
<dbReference type="InterPro" id="IPR058533">
    <property type="entry name" value="Cation_efflux_TM"/>
</dbReference>
<evidence type="ECO:0000259" key="12">
    <source>
        <dbReference type="Pfam" id="PF01545"/>
    </source>
</evidence>
<keyword evidence="6" id="KW-0862">Zinc</keyword>
<evidence type="ECO:0000256" key="8">
    <source>
        <dbReference type="ARBA" id="ARBA00023018"/>
    </source>
</evidence>
<feature type="transmembrane region" description="Helical" evidence="11">
    <location>
        <begin position="47"/>
        <end position="70"/>
    </location>
</feature>
<keyword evidence="7 11" id="KW-1133">Transmembrane helix</keyword>
<dbReference type="Pfam" id="PF01545">
    <property type="entry name" value="Cation_efflux"/>
    <property type="match status" value="1"/>
</dbReference>
<dbReference type="PANTHER" id="PTHR31937">
    <property type="entry name" value="TRANSMEMBRANE PROTEIN 163"/>
    <property type="match status" value="1"/>
</dbReference>
<sequence>MNSFMETISNQRNNFIKASINVEYFSIVWMTFEFLVAFYSSAKANSILLLAFGLDSLLEIISGTTLIWRLKKEVKNVSERAIRKAEQRSSLIVGTILLLLSAYIALISFYNLLSHQAARSSFSGIVIALASIILMPFLTFRKRFLGEKLASVSLKKDGMCNITCAYMAGTVLVGTLLTFIFDWWWADSIFALMLVYFIASEGYETFQEATKAS</sequence>
<evidence type="ECO:0000313" key="14">
    <source>
        <dbReference type="Proteomes" id="UP000003346"/>
    </source>
</evidence>
<keyword evidence="4 11" id="KW-0812">Transmembrane</keyword>
<accession>A0NHS6</accession>
<evidence type="ECO:0000313" key="13">
    <source>
        <dbReference type="EMBL" id="EAV39964.1"/>
    </source>
</evidence>
<dbReference type="PANTHER" id="PTHR31937:SF2">
    <property type="entry name" value="TRANSMEMBRANE PROTEIN 163"/>
    <property type="match status" value="1"/>
</dbReference>
<feature type="transmembrane region" description="Helical" evidence="11">
    <location>
        <begin position="91"/>
        <end position="110"/>
    </location>
</feature>
<keyword evidence="8" id="KW-0770">Synapse</keyword>
<dbReference type="GO" id="GO:0016020">
    <property type="term" value="C:membrane"/>
    <property type="evidence" value="ECO:0007669"/>
    <property type="project" value="InterPro"/>
</dbReference>
<dbReference type="GO" id="GO:0008324">
    <property type="term" value="F:monoatomic cation transmembrane transporter activity"/>
    <property type="evidence" value="ECO:0007669"/>
    <property type="project" value="InterPro"/>
</dbReference>
<comment type="subcellular location">
    <subcellularLocation>
        <location evidence="2">Cytoplasmic vesicle</location>
        <location evidence="2">Secretory vesicle</location>
        <location evidence="2">Synaptic vesicle membrane</location>
        <topology evidence="2">Multi-pass membrane protein</topology>
    </subcellularLocation>
    <subcellularLocation>
        <location evidence="1">Early endosome membrane</location>
    </subcellularLocation>
</comment>
<organism evidence="13 14">
    <name type="scientific">Oenococcus oeni ATCC BAA-1163</name>
    <dbReference type="NCBI Taxonomy" id="379360"/>
    <lineage>
        <taxon>Bacteria</taxon>
        <taxon>Bacillati</taxon>
        <taxon>Bacillota</taxon>
        <taxon>Bacilli</taxon>
        <taxon>Lactobacillales</taxon>
        <taxon>Lactobacillaceae</taxon>
        <taxon>Oenococcus</taxon>
    </lineage>
</organism>
<feature type="transmembrane region" description="Helical" evidence="11">
    <location>
        <begin position="122"/>
        <end position="140"/>
    </location>
</feature>
<evidence type="ECO:0000256" key="7">
    <source>
        <dbReference type="ARBA" id="ARBA00022989"/>
    </source>
</evidence>
<evidence type="ECO:0000256" key="3">
    <source>
        <dbReference type="ARBA" id="ARBA00008731"/>
    </source>
</evidence>
<name>A0NHS6_OENOE</name>